<feature type="signal peptide" evidence="7">
    <location>
        <begin position="1"/>
        <end position="27"/>
    </location>
</feature>
<keyword evidence="10" id="KW-1185">Reference proteome</keyword>
<dbReference type="Gene3D" id="1.10.760.10">
    <property type="entry name" value="Cytochrome c-like domain"/>
    <property type="match status" value="2"/>
</dbReference>
<keyword evidence="7" id="KW-0732">Signal</keyword>
<dbReference type="SUPFAM" id="SSF46626">
    <property type="entry name" value="Cytochrome c"/>
    <property type="match status" value="2"/>
</dbReference>
<evidence type="ECO:0000259" key="8">
    <source>
        <dbReference type="PROSITE" id="PS51007"/>
    </source>
</evidence>
<evidence type="ECO:0000256" key="1">
    <source>
        <dbReference type="ARBA" id="ARBA00022448"/>
    </source>
</evidence>
<feature type="chain" id="PRO_5038054438" description="Cytochrome c domain-containing protein" evidence="7">
    <location>
        <begin position="28"/>
        <end position="218"/>
    </location>
</feature>
<dbReference type="RefSeq" id="WP_189402003.1">
    <property type="nucleotide sequence ID" value="NZ_BMXA01000005.1"/>
</dbReference>
<evidence type="ECO:0000313" key="10">
    <source>
        <dbReference type="Proteomes" id="UP000614811"/>
    </source>
</evidence>
<feature type="domain" description="Cytochrome c" evidence="8">
    <location>
        <begin position="121"/>
        <end position="206"/>
    </location>
</feature>
<evidence type="ECO:0000313" key="9">
    <source>
        <dbReference type="EMBL" id="GHA15307.1"/>
    </source>
</evidence>
<dbReference type="InterPro" id="IPR036909">
    <property type="entry name" value="Cyt_c-like_dom_sf"/>
</dbReference>
<dbReference type="EMBL" id="BMXA01000005">
    <property type="protein sequence ID" value="GHA15307.1"/>
    <property type="molecule type" value="Genomic_DNA"/>
</dbReference>
<gene>
    <name evidence="9" type="ORF">GCM10008090_26080</name>
</gene>
<dbReference type="PANTHER" id="PTHR33751:SF9">
    <property type="entry name" value="CYTOCHROME C4"/>
    <property type="match status" value="1"/>
</dbReference>
<dbReference type="GO" id="GO:0009055">
    <property type="term" value="F:electron transfer activity"/>
    <property type="evidence" value="ECO:0007669"/>
    <property type="project" value="InterPro"/>
</dbReference>
<evidence type="ECO:0000256" key="3">
    <source>
        <dbReference type="ARBA" id="ARBA00022723"/>
    </source>
</evidence>
<keyword evidence="2 6" id="KW-0349">Heme</keyword>
<dbReference type="Pfam" id="PF00034">
    <property type="entry name" value="Cytochrom_C"/>
    <property type="match status" value="2"/>
</dbReference>
<dbReference type="InterPro" id="IPR009056">
    <property type="entry name" value="Cyt_c-like_dom"/>
</dbReference>
<keyword evidence="5 6" id="KW-0408">Iron</keyword>
<keyword evidence="4" id="KW-0249">Electron transport</keyword>
<dbReference type="GO" id="GO:0020037">
    <property type="term" value="F:heme binding"/>
    <property type="evidence" value="ECO:0007669"/>
    <property type="project" value="InterPro"/>
</dbReference>
<dbReference type="PROSITE" id="PS51007">
    <property type="entry name" value="CYTC"/>
    <property type="match status" value="2"/>
</dbReference>
<evidence type="ECO:0000256" key="2">
    <source>
        <dbReference type="ARBA" id="ARBA00022617"/>
    </source>
</evidence>
<evidence type="ECO:0000256" key="4">
    <source>
        <dbReference type="ARBA" id="ARBA00022982"/>
    </source>
</evidence>
<keyword evidence="1" id="KW-0813">Transport</keyword>
<accession>A0A918S030</accession>
<evidence type="ECO:0000256" key="7">
    <source>
        <dbReference type="SAM" id="SignalP"/>
    </source>
</evidence>
<keyword evidence="3 6" id="KW-0479">Metal-binding</keyword>
<reference evidence="9" key="2">
    <citation type="submission" date="2020-09" db="EMBL/GenBank/DDBJ databases">
        <authorList>
            <person name="Sun Q."/>
            <person name="Kim S."/>
        </authorList>
    </citation>
    <scope>NUCLEOTIDE SEQUENCE</scope>
    <source>
        <strain evidence="9">KCTC 12711</strain>
    </source>
</reference>
<proteinExistence type="predicted"/>
<protein>
    <recommendedName>
        <fullName evidence="8">Cytochrome c domain-containing protein</fullName>
    </recommendedName>
</protein>
<dbReference type="AlphaFoldDB" id="A0A918S030"/>
<evidence type="ECO:0000256" key="5">
    <source>
        <dbReference type="ARBA" id="ARBA00023004"/>
    </source>
</evidence>
<dbReference type="GO" id="GO:0046872">
    <property type="term" value="F:metal ion binding"/>
    <property type="evidence" value="ECO:0007669"/>
    <property type="project" value="UniProtKB-KW"/>
</dbReference>
<comment type="caution">
    <text evidence="9">The sequence shown here is derived from an EMBL/GenBank/DDBJ whole genome shotgun (WGS) entry which is preliminary data.</text>
</comment>
<dbReference type="PANTHER" id="PTHR33751">
    <property type="entry name" value="CBB3-TYPE CYTOCHROME C OXIDASE SUBUNIT FIXP"/>
    <property type="match status" value="1"/>
</dbReference>
<dbReference type="InterPro" id="IPR050597">
    <property type="entry name" value="Cytochrome_c_Oxidase_Subunit"/>
</dbReference>
<organism evidence="9 10">
    <name type="scientific">Arenicella chitinivorans</name>
    <dbReference type="NCBI Taxonomy" id="1329800"/>
    <lineage>
        <taxon>Bacteria</taxon>
        <taxon>Pseudomonadati</taxon>
        <taxon>Pseudomonadota</taxon>
        <taxon>Gammaproteobacteria</taxon>
        <taxon>Arenicellales</taxon>
        <taxon>Arenicellaceae</taxon>
        <taxon>Arenicella</taxon>
    </lineage>
</organism>
<feature type="domain" description="Cytochrome c" evidence="8">
    <location>
        <begin position="29"/>
        <end position="110"/>
    </location>
</feature>
<evidence type="ECO:0000256" key="6">
    <source>
        <dbReference type="PROSITE-ProRule" id="PRU00433"/>
    </source>
</evidence>
<name>A0A918S030_9GAMM</name>
<reference evidence="9" key="1">
    <citation type="journal article" date="2014" name="Int. J. Syst. Evol. Microbiol.">
        <title>Complete genome sequence of Corynebacterium casei LMG S-19264T (=DSM 44701T), isolated from a smear-ripened cheese.</title>
        <authorList>
            <consortium name="US DOE Joint Genome Institute (JGI-PGF)"/>
            <person name="Walter F."/>
            <person name="Albersmeier A."/>
            <person name="Kalinowski J."/>
            <person name="Ruckert C."/>
        </authorList>
    </citation>
    <scope>NUCLEOTIDE SEQUENCE</scope>
    <source>
        <strain evidence="9">KCTC 12711</strain>
    </source>
</reference>
<sequence length="218" mass="22898">MLNKIYKNTVVTLTFAAAGLSAGTVAAAGDLVRGENLAQTCNGCHAGEGYRNPGPVYNIPKIGGQHADYIVTALKAYRSKERSHGTMQAQAASLSDQDMQDIAAYYAAMDGKSKPALVNAKLAKLGKEKSVTCATCHGATGNGDQPGFPKLAGQYDSYIVQALKDYRAAAQTQGKEGRNNAVMTGFASGLSIDDIEALAAWYASQEGDLSAPQPKLFK</sequence>
<dbReference type="Proteomes" id="UP000614811">
    <property type="component" value="Unassembled WGS sequence"/>
</dbReference>